<sequence length="328" mass="37580">MDFDLTLMISLLRNIGVLVKPSNGWDQLPNTSDTSDAAHLATLKWYRNQLAHTTVSSMDSNEFTDKWALVEKALTSLNKGQTPYEITEILNYDIDGDQAKILANAELQQLKKEYMDCEKEKEQIENDLSYYRDGNIPKNIAVTSKSGSGKTATIRHIAIKLQQKGYEIVPIESPRHIIKFNTNRQQVFLIDDVLGKYDLSPTLLEKWERLNEKLITCLETKLGSSKILCTLRLHIVSQERFQNASTILNKVVFDLEHDSNILSKDEKQKILLKHLSGNNLENKVTANEVEIMCESNYAFPLLCKLVSNDEDRFRKRIAFFKQTLIVVK</sequence>
<dbReference type="AlphaFoldDB" id="A0A6J8DZ28"/>
<feature type="domain" description="DZIP3-like HEPN" evidence="2">
    <location>
        <begin position="2"/>
        <end position="98"/>
    </location>
</feature>
<dbReference type="EMBL" id="CACVKT020008245">
    <property type="protein sequence ID" value="CAC5413839.1"/>
    <property type="molecule type" value="Genomic_DNA"/>
</dbReference>
<accession>A0A6J8DZ28</accession>
<evidence type="ECO:0000259" key="3">
    <source>
        <dbReference type="Pfam" id="PF20720"/>
    </source>
</evidence>
<evidence type="ECO:0000256" key="1">
    <source>
        <dbReference type="SAM" id="Coils"/>
    </source>
</evidence>
<feature type="coiled-coil region" evidence="1">
    <location>
        <begin position="100"/>
        <end position="127"/>
    </location>
</feature>
<dbReference type="SUPFAM" id="SSF52540">
    <property type="entry name" value="P-loop containing nucleoside triphosphate hydrolases"/>
    <property type="match status" value="1"/>
</dbReference>
<keyword evidence="5" id="KW-1185">Reference proteome</keyword>
<dbReference type="InterPro" id="IPR049050">
    <property type="entry name" value="nSTAND3"/>
</dbReference>
<dbReference type="Pfam" id="PF18738">
    <property type="entry name" value="HEPN_DZIP3"/>
    <property type="match status" value="1"/>
</dbReference>
<gene>
    <name evidence="4" type="ORF">MCOR_46697</name>
</gene>
<dbReference type="InterPro" id="IPR027417">
    <property type="entry name" value="P-loop_NTPase"/>
</dbReference>
<organism evidence="4 5">
    <name type="scientific">Mytilus coruscus</name>
    <name type="common">Sea mussel</name>
    <dbReference type="NCBI Taxonomy" id="42192"/>
    <lineage>
        <taxon>Eukaryota</taxon>
        <taxon>Metazoa</taxon>
        <taxon>Spiralia</taxon>
        <taxon>Lophotrochozoa</taxon>
        <taxon>Mollusca</taxon>
        <taxon>Bivalvia</taxon>
        <taxon>Autobranchia</taxon>
        <taxon>Pteriomorphia</taxon>
        <taxon>Mytilida</taxon>
        <taxon>Mytiloidea</taxon>
        <taxon>Mytilidae</taxon>
        <taxon>Mytilinae</taxon>
        <taxon>Mytilus</taxon>
    </lineage>
</organism>
<dbReference type="Proteomes" id="UP000507470">
    <property type="component" value="Unassembled WGS sequence"/>
</dbReference>
<evidence type="ECO:0000313" key="5">
    <source>
        <dbReference type="Proteomes" id="UP000507470"/>
    </source>
</evidence>
<evidence type="ECO:0000313" key="4">
    <source>
        <dbReference type="EMBL" id="CAC5413839.1"/>
    </source>
</evidence>
<reference evidence="4 5" key="1">
    <citation type="submission" date="2020-06" db="EMBL/GenBank/DDBJ databases">
        <authorList>
            <person name="Li R."/>
            <person name="Bekaert M."/>
        </authorList>
    </citation>
    <scope>NUCLEOTIDE SEQUENCE [LARGE SCALE GENOMIC DNA]</scope>
    <source>
        <strain evidence="5">wild</strain>
    </source>
</reference>
<dbReference type="InterPro" id="IPR041249">
    <property type="entry name" value="HEPN_DZIP3"/>
</dbReference>
<dbReference type="OrthoDB" id="6122878at2759"/>
<keyword evidence="1" id="KW-0175">Coiled coil</keyword>
<dbReference type="CDD" id="cd01983">
    <property type="entry name" value="SIMIBI"/>
    <property type="match status" value="1"/>
</dbReference>
<dbReference type="Pfam" id="PF20720">
    <property type="entry name" value="nSTAND3"/>
    <property type="match status" value="1"/>
</dbReference>
<name>A0A6J8DZ28_MYTCO</name>
<proteinExistence type="predicted"/>
<evidence type="ECO:0000259" key="2">
    <source>
        <dbReference type="Pfam" id="PF18738"/>
    </source>
</evidence>
<protein>
    <submittedName>
        <fullName evidence="4">Uncharacterized protein</fullName>
    </submittedName>
</protein>
<feature type="domain" description="Novel STAND NTPase 3" evidence="3">
    <location>
        <begin position="140"/>
        <end position="275"/>
    </location>
</feature>